<organism evidence="6 7">
    <name type="scientific">Papaver atlanticum</name>
    <dbReference type="NCBI Taxonomy" id="357466"/>
    <lineage>
        <taxon>Eukaryota</taxon>
        <taxon>Viridiplantae</taxon>
        <taxon>Streptophyta</taxon>
        <taxon>Embryophyta</taxon>
        <taxon>Tracheophyta</taxon>
        <taxon>Spermatophyta</taxon>
        <taxon>Magnoliopsida</taxon>
        <taxon>Ranunculales</taxon>
        <taxon>Papaveraceae</taxon>
        <taxon>Papaveroideae</taxon>
        <taxon>Papaver</taxon>
    </lineage>
</organism>
<dbReference type="InterPro" id="IPR011706">
    <property type="entry name" value="Cu-oxidase_C"/>
</dbReference>
<accession>A0AAD4XT09</accession>
<dbReference type="InterPro" id="IPR045087">
    <property type="entry name" value="Cu-oxidase_fam"/>
</dbReference>
<evidence type="ECO:0000313" key="7">
    <source>
        <dbReference type="Proteomes" id="UP001202328"/>
    </source>
</evidence>
<feature type="signal peptide" evidence="2">
    <location>
        <begin position="1"/>
        <end position="24"/>
    </location>
</feature>
<dbReference type="InterPro" id="IPR008972">
    <property type="entry name" value="Cupredoxin"/>
</dbReference>
<feature type="domain" description="Plastocyanin-like" evidence="5">
    <location>
        <begin position="35"/>
        <end position="148"/>
    </location>
</feature>
<dbReference type="Pfam" id="PF07731">
    <property type="entry name" value="Cu-oxidase_2"/>
    <property type="match status" value="1"/>
</dbReference>
<keyword evidence="7" id="KW-1185">Reference proteome</keyword>
<comment type="caution">
    <text evidence="6">The sequence shown here is derived from an EMBL/GenBank/DDBJ whole genome shotgun (WGS) entry which is preliminary data.</text>
</comment>
<evidence type="ECO:0000313" key="6">
    <source>
        <dbReference type="EMBL" id="KAI3945529.1"/>
    </source>
</evidence>
<dbReference type="Pfam" id="PF00394">
    <property type="entry name" value="Cu-oxidase"/>
    <property type="match status" value="1"/>
</dbReference>
<evidence type="ECO:0000256" key="1">
    <source>
        <dbReference type="ARBA" id="ARBA00010609"/>
    </source>
</evidence>
<dbReference type="Gene3D" id="2.60.40.420">
    <property type="entry name" value="Cupredoxins - blue copper proteins"/>
    <property type="match status" value="3"/>
</dbReference>
<evidence type="ECO:0000259" key="3">
    <source>
        <dbReference type="Pfam" id="PF00394"/>
    </source>
</evidence>
<dbReference type="Proteomes" id="UP001202328">
    <property type="component" value="Unassembled WGS sequence"/>
</dbReference>
<dbReference type="GO" id="GO:0016491">
    <property type="term" value="F:oxidoreductase activity"/>
    <property type="evidence" value="ECO:0007669"/>
    <property type="project" value="InterPro"/>
</dbReference>
<name>A0AAD4XT09_9MAGN</name>
<dbReference type="InterPro" id="IPR001117">
    <property type="entry name" value="Cu-oxidase_2nd"/>
</dbReference>
<gene>
    <name evidence="6" type="ORF">MKW98_018346</name>
</gene>
<sequence length="541" mass="60789">MRGLQLVELSLVFLGCLSSIFVKAEDPYKLFTWTVTYGNLAPLGVSQQVILINGQFPGPRLDVVTNDNLIINVINKLDEPFLLTWNGIKQRKNSWQDGVLGTNCPIPPNSNYTYKMQPKDQIGTYSYFPSTAFHKAAGGFGGINIYARPRIPVPYALPTADFTLLIGDWYSTNHKVLRNGLDSGKALPSPDGLLLNGRTRSLFSGDLGKTYMFRITNIGLSTSINFRIQDHKMKLTECEGAHTVQSYYDSLDIHVGQSVSVLVTFDQPAKDYYIVASTRFTRANLTTTSVLRYSNSQADASGPLPAAPTLLTHWSMKQARTFRWNLTANAARPNPQGSYHYGNITTSRRIILSNSAPMINGKQRYAVNGLSYVNNETPLKLADYYNITGVFTTDAIERENNRPTLATSVLKGSLHEFVEIVFQNNENEIQSWHVDGNDFWVVGFGTLPWHGGKPKTYNLIDASTRHTVQVYPNSWTAILMSVENQGMWNIRSANWARQYLGQQFYFRVWTEIQSYRNEYDIPENALLCGKAAGRRVKGRQA</sequence>
<reference evidence="6" key="1">
    <citation type="submission" date="2022-04" db="EMBL/GenBank/DDBJ databases">
        <title>A functionally conserved STORR gene fusion in Papaver species that diverged 16.8 million years ago.</title>
        <authorList>
            <person name="Catania T."/>
        </authorList>
    </citation>
    <scope>NUCLEOTIDE SEQUENCE</scope>
    <source>
        <strain evidence="6">S-188037</strain>
    </source>
</reference>
<protein>
    <submittedName>
        <fullName evidence="6">Uncharacterized protein</fullName>
    </submittedName>
</protein>
<dbReference type="EMBL" id="JAJJMB010003771">
    <property type="protein sequence ID" value="KAI3945529.1"/>
    <property type="molecule type" value="Genomic_DNA"/>
</dbReference>
<dbReference type="GO" id="GO:0005507">
    <property type="term" value="F:copper ion binding"/>
    <property type="evidence" value="ECO:0007669"/>
    <property type="project" value="InterPro"/>
</dbReference>
<evidence type="ECO:0000259" key="5">
    <source>
        <dbReference type="Pfam" id="PF07732"/>
    </source>
</evidence>
<comment type="similarity">
    <text evidence="1">Belongs to the multicopper oxidase family.</text>
</comment>
<feature type="domain" description="Plastocyanin-like" evidence="3">
    <location>
        <begin position="161"/>
        <end position="296"/>
    </location>
</feature>
<dbReference type="PANTHER" id="PTHR11709">
    <property type="entry name" value="MULTI-COPPER OXIDASE"/>
    <property type="match status" value="1"/>
</dbReference>
<dbReference type="InterPro" id="IPR011707">
    <property type="entry name" value="Cu-oxidase-like_N"/>
</dbReference>
<evidence type="ECO:0000256" key="2">
    <source>
        <dbReference type="SAM" id="SignalP"/>
    </source>
</evidence>
<feature type="domain" description="Plastocyanin-like" evidence="4">
    <location>
        <begin position="377"/>
        <end position="512"/>
    </location>
</feature>
<dbReference type="FunFam" id="2.60.40.420:FF:000012">
    <property type="entry name" value="Monocopper oxidase-like protein"/>
    <property type="match status" value="1"/>
</dbReference>
<proteinExistence type="inferred from homology"/>
<dbReference type="Pfam" id="PF07732">
    <property type="entry name" value="Cu-oxidase_3"/>
    <property type="match status" value="1"/>
</dbReference>
<dbReference type="InterPro" id="IPR034273">
    <property type="entry name" value="CuRO_1_AAO-like"/>
</dbReference>
<dbReference type="CDD" id="cd13846">
    <property type="entry name" value="CuRO_1_AAO_like_1"/>
    <property type="match status" value="1"/>
</dbReference>
<feature type="chain" id="PRO_5042013567" evidence="2">
    <location>
        <begin position="25"/>
        <end position="541"/>
    </location>
</feature>
<keyword evidence="2" id="KW-0732">Signal</keyword>
<dbReference type="PANTHER" id="PTHR11709:SF115">
    <property type="entry name" value="OS07G0119400 PROTEIN"/>
    <property type="match status" value="1"/>
</dbReference>
<dbReference type="AlphaFoldDB" id="A0AAD4XT09"/>
<evidence type="ECO:0000259" key="4">
    <source>
        <dbReference type="Pfam" id="PF07731"/>
    </source>
</evidence>
<dbReference type="SUPFAM" id="SSF49503">
    <property type="entry name" value="Cupredoxins"/>
    <property type="match status" value="3"/>
</dbReference>